<dbReference type="InterPro" id="IPR015864">
    <property type="entry name" value="FAD_synthase"/>
</dbReference>
<gene>
    <name evidence="17" type="ORF">ASZ90_007336</name>
</gene>
<evidence type="ECO:0000256" key="15">
    <source>
        <dbReference type="ARBA" id="ARBA00023268"/>
    </source>
</evidence>
<dbReference type="UniPathway" id="UPA00276">
    <property type="reaction ID" value="UER00406"/>
</dbReference>
<dbReference type="GO" id="GO:0009398">
    <property type="term" value="P:FMN biosynthetic process"/>
    <property type="evidence" value="ECO:0007669"/>
    <property type="project" value="UniProtKB-UniPathway"/>
</dbReference>
<proteinExistence type="inferred from homology"/>
<dbReference type="SMART" id="SM00904">
    <property type="entry name" value="Flavokinase"/>
    <property type="match status" value="1"/>
</dbReference>
<dbReference type="GO" id="GO:0003919">
    <property type="term" value="F:FMN adenylyltransferase activity"/>
    <property type="evidence" value="ECO:0007669"/>
    <property type="project" value="UniProtKB-EC"/>
</dbReference>
<organism evidence="17">
    <name type="scientific">hydrocarbon metagenome</name>
    <dbReference type="NCBI Taxonomy" id="938273"/>
    <lineage>
        <taxon>unclassified sequences</taxon>
        <taxon>metagenomes</taxon>
        <taxon>ecological metagenomes</taxon>
    </lineage>
</organism>
<dbReference type="FunFam" id="2.40.30.30:FF:000003">
    <property type="entry name" value="Riboflavin biosynthesis protein"/>
    <property type="match status" value="1"/>
</dbReference>
<evidence type="ECO:0000256" key="1">
    <source>
        <dbReference type="ARBA" id="ARBA00004726"/>
    </source>
</evidence>
<dbReference type="EMBL" id="LNQE01000935">
    <property type="protein sequence ID" value="KUG22877.1"/>
    <property type="molecule type" value="Genomic_DNA"/>
</dbReference>
<evidence type="ECO:0000256" key="8">
    <source>
        <dbReference type="ARBA" id="ARBA00022643"/>
    </source>
</evidence>
<evidence type="ECO:0000256" key="5">
    <source>
        <dbReference type="ARBA" id="ARBA00012393"/>
    </source>
</evidence>
<dbReference type="PANTHER" id="PTHR22749:SF6">
    <property type="entry name" value="RIBOFLAVIN KINASE"/>
    <property type="match status" value="1"/>
</dbReference>
<keyword evidence="12 17" id="KW-0418">Kinase</keyword>
<accession>A0A0W8FPL4</accession>
<comment type="pathway">
    <text evidence="1">Cofactor biosynthesis; FAD biosynthesis; FAD from FMN: step 1/1.</text>
</comment>
<dbReference type="FunFam" id="3.40.50.620:FF:000021">
    <property type="entry name" value="Riboflavin biosynthesis protein"/>
    <property type="match status" value="1"/>
</dbReference>
<dbReference type="NCBIfam" id="NF004160">
    <property type="entry name" value="PRK05627.1-3"/>
    <property type="match status" value="1"/>
</dbReference>
<dbReference type="NCBIfam" id="TIGR00083">
    <property type="entry name" value="ribF"/>
    <property type="match status" value="1"/>
</dbReference>
<evidence type="ECO:0000256" key="14">
    <source>
        <dbReference type="ARBA" id="ARBA00022840"/>
    </source>
</evidence>
<feature type="domain" description="Riboflavin kinase" evidence="16">
    <location>
        <begin position="184"/>
        <end position="307"/>
    </location>
</feature>
<dbReference type="GO" id="GO:0009231">
    <property type="term" value="P:riboflavin biosynthetic process"/>
    <property type="evidence" value="ECO:0007669"/>
    <property type="project" value="InterPro"/>
</dbReference>
<dbReference type="PANTHER" id="PTHR22749">
    <property type="entry name" value="RIBOFLAVIN KINASE/FMN ADENYLYLTRANSFERASE"/>
    <property type="match status" value="1"/>
</dbReference>
<comment type="pathway">
    <text evidence="2">Cofactor biosynthesis; FMN biosynthesis; FMN from riboflavin (ATP route): step 1/1.</text>
</comment>
<dbReference type="AlphaFoldDB" id="A0A0W8FPL4"/>
<keyword evidence="15" id="KW-0511">Multifunctional enzyme</keyword>
<evidence type="ECO:0000256" key="3">
    <source>
        <dbReference type="ARBA" id="ARBA00010214"/>
    </source>
</evidence>
<dbReference type="InterPro" id="IPR015865">
    <property type="entry name" value="Riboflavin_kinase_bac/euk"/>
</dbReference>
<dbReference type="GO" id="GO:0006747">
    <property type="term" value="P:FAD biosynthetic process"/>
    <property type="evidence" value="ECO:0007669"/>
    <property type="project" value="UniProtKB-UniPathway"/>
</dbReference>
<keyword evidence="13" id="KW-0274">FAD</keyword>
<sequence length="310" mass="34590">MIIFRGIEKITEDFRGSFVTIGNFDGVHLSHQFICRKLASEAKKTGTKSLVITFDPHPKMILHPDIQPFYLITTLEEKLKLLENCGIDGTLVIPFSLDYSHVTAEQFVRDFLGGRLAIKKIIVGHDYTFGQGKKGNSDYLISCGDEIGFAVEVVDAFKVGENIISSTLIRKLILKGDFKTVTNLLGRCYNVDGIVVSGKGRGAGLGFPTANIKAEKELLPPPGIYAAFANVEEKHYMAALNIGEKPTFDDYTFTFEVYLLDFSGDLRGKRLNTEFVEKIRDIIKFDSPEKLKKQIAADVDKVRSMLHKSI</sequence>
<evidence type="ECO:0000256" key="10">
    <source>
        <dbReference type="ARBA" id="ARBA00022695"/>
    </source>
</evidence>
<keyword evidence="9 17" id="KW-0808">Transferase</keyword>
<dbReference type="Gene3D" id="3.40.50.620">
    <property type="entry name" value="HUPs"/>
    <property type="match status" value="1"/>
</dbReference>
<reference evidence="17" key="1">
    <citation type="journal article" date="2015" name="Proc. Natl. Acad. Sci. U.S.A.">
        <title>Networks of energetic and metabolic interactions define dynamics in microbial communities.</title>
        <authorList>
            <person name="Embree M."/>
            <person name="Liu J.K."/>
            <person name="Al-Bassam M.M."/>
            <person name="Zengler K."/>
        </authorList>
    </citation>
    <scope>NUCLEOTIDE SEQUENCE</scope>
</reference>
<dbReference type="SUPFAM" id="SSF52374">
    <property type="entry name" value="Nucleotidylyl transferase"/>
    <property type="match status" value="1"/>
</dbReference>
<dbReference type="GO" id="GO:0005524">
    <property type="term" value="F:ATP binding"/>
    <property type="evidence" value="ECO:0007669"/>
    <property type="project" value="UniProtKB-KW"/>
</dbReference>
<evidence type="ECO:0000259" key="16">
    <source>
        <dbReference type="SMART" id="SM00904"/>
    </source>
</evidence>
<comment type="similarity">
    <text evidence="3">Belongs to the RibF family.</text>
</comment>
<dbReference type="UniPathway" id="UPA00277">
    <property type="reaction ID" value="UER00407"/>
</dbReference>
<evidence type="ECO:0000256" key="2">
    <source>
        <dbReference type="ARBA" id="ARBA00005201"/>
    </source>
</evidence>
<keyword evidence="8" id="KW-0288">FMN</keyword>
<keyword evidence="11" id="KW-0547">Nucleotide-binding</keyword>
<dbReference type="CDD" id="cd02064">
    <property type="entry name" value="FAD_synthetase_N"/>
    <property type="match status" value="1"/>
</dbReference>
<protein>
    <recommendedName>
        <fullName evidence="6">Bifunctional riboflavin kinase/FMN adenylyltransferase</fullName>
        <ecNumber evidence="4">2.7.1.26</ecNumber>
        <ecNumber evidence="5">2.7.7.2</ecNumber>
    </recommendedName>
</protein>
<dbReference type="EC" id="2.7.1.26" evidence="4"/>
<evidence type="ECO:0000256" key="9">
    <source>
        <dbReference type="ARBA" id="ARBA00022679"/>
    </source>
</evidence>
<evidence type="ECO:0000256" key="4">
    <source>
        <dbReference type="ARBA" id="ARBA00012105"/>
    </source>
</evidence>
<comment type="caution">
    <text evidence="17">The sequence shown here is derived from an EMBL/GenBank/DDBJ whole genome shotgun (WGS) entry which is preliminary data.</text>
</comment>
<evidence type="ECO:0000256" key="13">
    <source>
        <dbReference type="ARBA" id="ARBA00022827"/>
    </source>
</evidence>
<evidence type="ECO:0000313" key="17">
    <source>
        <dbReference type="EMBL" id="KUG22877.1"/>
    </source>
</evidence>
<dbReference type="InterPro" id="IPR023465">
    <property type="entry name" value="Riboflavin_kinase_dom_sf"/>
</dbReference>
<dbReference type="SUPFAM" id="SSF82114">
    <property type="entry name" value="Riboflavin kinase-like"/>
    <property type="match status" value="1"/>
</dbReference>
<dbReference type="Pfam" id="PF06574">
    <property type="entry name" value="FAD_syn"/>
    <property type="match status" value="1"/>
</dbReference>
<dbReference type="NCBIfam" id="NF004162">
    <property type="entry name" value="PRK05627.1-5"/>
    <property type="match status" value="1"/>
</dbReference>
<dbReference type="InterPro" id="IPR023468">
    <property type="entry name" value="Riboflavin_kinase"/>
</dbReference>
<dbReference type="InterPro" id="IPR002606">
    <property type="entry name" value="Riboflavin_kinase_bac"/>
</dbReference>
<evidence type="ECO:0000256" key="12">
    <source>
        <dbReference type="ARBA" id="ARBA00022777"/>
    </source>
</evidence>
<keyword evidence="14" id="KW-0067">ATP-binding</keyword>
<keyword evidence="7" id="KW-0285">Flavoprotein</keyword>
<evidence type="ECO:0000256" key="11">
    <source>
        <dbReference type="ARBA" id="ARBA00022741"/>
    </source>
</evidence>
<evidence type="ECO:0000256" key="7">
    <source>
        <dbReference type="ARBA" id="ARBA00022630"/>
    </source>
</evidence>
<evidence type="ECO:0000256" key="6">
    <source>
        <dbReference type="ARBA" id="ARBA00018483"/>
    </source>
</evidence>
<dbReference type="PIRSF" id="PIRSF004491">
    <property type="entry name" value="FAD_Synth"/>
    <property type="match status" value="1"/>
</dbReference>
<name>A0A0W8FPL4_9ZZZZ</name>
<dbReference type="EC" id="2.7.7.2" evidence="5"/>
<keyword evidence="10 17" id="KW-0548">Nucleotidyltransferase</keyword>
<dbReference type="Gene3D" id="2.40.30.30">
    <property type="entry name" value="Riboflavin kinase-like"/>
    <property type="match status" value="1"/>
</dbReference>
<dbReference type="InterPro" id="IPR014729">
    <property type="entry name" value="Rossmann-like_a/b/a_fold"/>
</dbReference>
<dbReference type="GO" id="GO:0008531">
    <property type="term" value="F:riboflavin kinase activity"/>
    <property type="evidence" value="ECO:0007669"/>
    <property type="project" value="UniProtKB-EC"/>
</dbReference>
<dbReference type="Pfam" id="PF01687">
    <property type="entry name" value="Flavokinase"/>
    <property type="match status" value="1"/>
</dbReference>